<dbReference type="InParanoid" id="A0A7L4YJN6"/>
<keyword evidence="2" id="KW-1185">Reference proteome</keyword>
<evidence type="ECO:0000313" key="1">
    <source>
        <dbReference type="EMBL" id="QHB99490.1"/>
    </source>
</evidence>
<name>A0A7L4YJN6_9ACTN</name>
<protein>
    <submittedName>
        <fullName evidence="1">Uncharacterized protein</fullName>
    </submittedName>
</protein>
<gene>
    <name evidence="1" type="ORF">EK0264_03780</name>
</gene>
<dbReference type="Proteomes" id="UP000463857">
    <property type="component" value="Chromosome"/>
</dbReference>
<dbReference type="AlphaFoldDB" id="A0A7L4YJN6"/>
<organism evidence="1 2">
    <name type="scientific">Epidermidibacterium keratini</name>
    <dbReference type="NCBI Taxonomy" id="1891644"/>
    <lineage>
        <taxon>Bacteria</taxon>
        <taxon>Bacillati</taxon>
        <taxon>Actinomycetota</taxon>
        <taxon>Actinomycetes</taxon>
        <taxon>Sporichthyales</taxon>
        <taxon>Sporichthyaceae</taxon>
        <taxon>Epidermidibacterium</taxon>
    </lineage>
</organism>
<dbReference type="RefSeq" id="WP_159543104.1">
    <property type="nucleotide sequence ID" value="NZ_CP047156.1"/>
</dbReference>
<proteinExistence type="predicted"/>
<reference evidence="1 2" key="1">
    <citation type="journal article" date="2018" name="Int. J. Syst. Evol. Microbiol.">
        <title>Epidermidibacterium keratini gen. nov., sp. nov., a member of the family Sporichthyaceae, isolated from keratin epidermis.</title>
        <authorList>
            <person name="Lee D.G."/>
            <person name="Trujillo M.E."/>
            <person name="Kang S."/>
            <person name="Nam J.J."/>
            <person name="Kim Y.J."/>
        </authorList>
    </citation>
    <scope>NUCLEOTIDE SEQUENCE [LARGE SCALE GENOMIC DNA]</scope>
    <source>
        <strain evidence="1 2">EPI-7</strain>
    </source>
</reference>
<accession>A0A7L4YJN6</accession>
<dbReference type="EMBL" id="CP047156">
    <property type="protein sequence ID" value="QHB99490.1"/>
    <property type="molecule type" value="Genomic_DNA"/>
</dbReference>
<dbReference type="KEGG" id="eke:EK0264_03780"/>
<evidence type="ECO:0000313" key="2">
    <source>
        <dbReference type="Proteomes" id="UP000463857"/>
    </source>
</evidence>
<sequence length="98" mass="10220">MATYQTDTDIVMREVTGIDASESLTVDMLDGLDLGGGALMWPGTQHVEITVGAPASVYLPAGTPARYVAEIDGQRSRVFTVPAGDDPIGIDELLAAGQ</sequence>